<dbReference type="RefSeq" id="WP_380115461.1">
    <property type="nucleotide sequence ID" value="NZ_JBHSIU010000014.1"/>
</dbReference>
<dbReference type="Pfam" id="PF00082">
    <property type="entry name" value="Peptidase_S8"/>
    <property type="match status" value="1"/>
</dbReference>
<keyword evidence="4 5" id="KW-0720">Serine protease</keyword>
<evidence type="ECO:0000256" key="4">
    <source>
        <dbReference type="ARBA" id="ARBA00022825"/>
    </source>
</evidence>
<dbReference type="PROSITE" id="PS00136">
    <property type="entry name" value="SUBTILASE_ASP"/>
    <property type="match status" value="1"/>
</dbReference>
<organism evidence="9 10">
    <name type="scientific">Dactylosporangium cerinum</name>
    <dbReference type="NCBI Taxonomy" id="1434730"/>
    <lineage>
        <taxon>Bacteria</taxon>
        <taxon>Bacillati</taxon>
        <taxon>Actinomycetota</taxon>
        <taxon>Actinomycetes</taxon>
        <taxon>Micromonosporales</taxon>
        <taxon>Micromonosporaceae</taxon>
        <taxon>Dactylosporangium</taxon>
    </lineage>
</organism>
<comment type="similarity">
    <text evidence="1 5 6">Belongs to the peptidase S8 family.</text>
</comment>
<evidence type="ECO:0000256" key="5">
    <source>
        <dbReference type="PROSITE-ProRule" id="PRU01240"/>
    </source>
</evidence>
<feature type="region of interest" description="Disordered" evidence="7">
    <location>
        <begin position="215"/>
        <end position="245"/>
    </location>
</feature>
<dbReference type="InterPro" id="IPR023828">
    <property type="entry name" value="Peptidase_S8_Ser-AS"/>
</dbReference>
<protein>
    <submittedName>
        <fullName evidence="9">S8 family serine peptidase</fullName>
    </submittedName>
</protein>
<evidence type="ECO:0000259" key="8">
    <source>
        <dbReference type="Pfam" id="PF00082"/>
    </source>
</evidence>
<dbReference type="InterPro" id="IPR023827">
    <property type="entry name" value="Peptidase_S8_Asp-AS"/>
</dbReference>
<dbReference type="InterPro" id="IPR015500">
    <property type="entry name" value="Peptidase_S8_subtilisin-rel"/>
</dbReference>
<comment type="caution">
    <text evidence="9">The sequence shown here is derived from an EMBL/GenBank/DDBJ whole genome shotgun (WGS) entry which is preliminary data.</text>
</comment>
<evidence type="ECO:0000313" key="9">
    <source>
        <dbReference type="EMBL" id="MFC4999117.1"/>
    </source>
</evidence>
<feature type="active site" description="Charge relay system" evidence="5">
    <location>
        <position position="195"/>
    </location>
</feature>
<evidence type="ECO:0000313" key="10">
    <source>
        <dbReference type="Proteomes" id="UP001595912"/>
    </source>
</evidence>
<proteinExistence type="inferred from homology"/>
<feature type="active site" description="Charge relay system" evidence="5">
    <location>
        <position position="227"/>
    </location>
</feature>
<dbReference type="InterPro" id="IPR050131">
    <property type="entry name" value="Peptidase_S8_subtilisin-like"/>
</dbReference>
<name>A0ABV9VW24_9ACTN</name>
<dbReference type="Proteomes" id="UP001595912">
    <property type="component" value="Unassembled WGS sequence"/>
</dbReference>
<accession>A0ABV9VW24</accession>
<dbReference type="PRINTS" id="PR00723">
    <property type="entry name" value="SUBTILISIN"/>
</dbReference>
<reference evidence="10" key="1">
    <citation type="journal article" date="2019" name="Int. J. Syst. Evol. Microbiol.">
        <title>The Global Catalogue of Microorganisms (GCM) 10K type strain sequencing project: providing services to taxonomists for standard genome sequencing and annotation.</title>
        <authorList>
            <consortium name="The Broad Institute Genomics Platform"/>
            <consortium name="The Broad Institute Genome Sequencing Center for Infectious Disease"/>
            <person name="Wu L."/>
            <person name="Ma J."/>
        </authorList>
    </citation>
    <scope>NUCLEOTIDE SEQUENCE [LARGE SCALE GENOMIC DNA]</scope>
    <source>
        <strain evidence="10">CGMCC 4.7152</strain>
    </source>
</reference>
<dbReference type="SUPFAM" id="SSF52743">
    <property type="entry name" value="Subtilisin-like"/>
    <property type="match status" value="1"/>
</dbReference>
<keyword evidence="2 5" id="KW-0645">Protease</keyword>
<gene>
    <name evidence="9" type="ORF">ACFPIJ_14870</name>
</gene>
<evidence type="ECO:0000256" key="7">
    <source>
        <dbReference type="SAM" id="MobiDB-lite"/>
    </source>
</evidence>
<keyword evidence="10" id="KW-1185">Reference proteome</keyword>
<evidence type="ECO:0000256" key="3">
    <source>
        <dbReference type="ARBA" id="ARBA00022801"/>
    </source>
</evidence>
<keyword evidence="3 5" id="KW-0378">Hydrolase</keyword>
<dbReference type="EMBL" id="JBHSIU010000014">
    <property type="protein sequence ID" value="MFC4999117.1"/>
    <property type="molecule type" value="Genomic_DNA"/>
</dbReference>
<dbReference type="Gene3D" id="3.40.50.200">
    <property type="entry name" value="Peptidase S8/S53 domain"/>
    <property type="match status" value="1"/>
</dbReference>
<evidence type="ECO:0000256" key="1">
    <source>
        <dbReference type="ARBA" id="ARBA00011073"/>
    </source>
</evidence>
<feature type="active site" description="Charge relay system" evidence="5">
    <location>
        <position position="397"/>
    </location>
</feature>
<dbReference type="InterPro" id="IPR036852">
    <property type="entry name" value="Peptidase_S8/S53_dom_sf"/>
</dbReference>
<evidence type="ECO:0000256" key="6">
    <source>
        <dbReference type="RuleBase" id="RU003355"/>
    </source>
</evidence>
<dbReference type="PROSITE" id="PS51892">
    <property type="entry name" value="SUBTILASE"/>
    <property type="match status" value="1"/>
</dbReference>
<feature type="domain" description="Peptidase S8/S53" evidence="8">
    <location>
        <begin position="186"/>
        <end position="430"/>
    </location>
</feature>
<dbReference type="PROSITE" id="PS00138">
    <property type="entry name" value="SUBTILASE_SER"/>
    <property type="match status" value="1"/>
</dbReference>
<dbReference type="PANTHER" id="PTHR43806:SF11">
    <property type="entry name" value="CEREVISIN-RELATED"/>
    <property type="match status" value="1"/>
</dbReference>
<evidence type="ECO:0000256" key="2">
    <source>
        <dbReference type="ARBA" id="ARBA00022670"/>
    </source>
</evidence>
<dbReference type="PANTHER" id="PTHR43806">
    <property type="entry name" value="PEPTIDASE S8"/>
    <property type="match status" value="1"/>
</dbReference>
<sequence length="448" mass="46366">MMSEPSDFGFGEVDGALAGHLPGEAGEPTGRYVLTLADDVVGDANTMRATLQSVAGVSNVVESGELSEGGAELQELTDSDAVLYPKLGIAVVTGAEDRLESLSTATAEDERIEAMEPELTVYALQQPGVLETEYLRGYRDAANELYEHANGGTAGVAVEAAPSFADTAAFTWGLQAVRADTSRFSGQGVPVAILDTGFTVRHPDFAGRRITSKSFIPDQAPQDGHGHGTHCTGTTSGPQRPPGGARRYGIAYNDNIFIGKVLNNQGRGTDGQILAGMEWAVNNRCRVISMSLGADISTVSAAYEAAGRRALANNCLIVAAAGNGAGRARGRFTLVGRPANSPSIMAVGAVDSQLRIADFSARSNPVAGGQVDIVGPGVDVFSTWKMPDRHRSISGTSMATPHVAGCAALWAQATGAGGASLYAQLIRSAQRLPIPSIDAGAGLVQAPQ</sequence>
<dbReference type="InterPro" id="IPR000209">
    <property type="entry name" value="Peptidase_S8/S53_dom"/>
</dbReference>